<gene>
    <name evidence="2" type="ORF">J5O05_06405</name>
</gene>
<accession>A0A975DIL1</accession>
<evidence type="ECO:0000313" key="3">
    <source>
        <dbReference type="Proteomes" id="UP000664904"/>
    </source>
</evidence>
<proteinExistence type="predicted"/>
<organism evidence="2 3">
    <name type="scientific">Pseudoalteromonas xiamenensis</name>
    <dbReference type="NCBI Taxonomy" id="882626"/>
    <lineage>
        <taxon>Bacteria</taxon>
        <taxon>Pseudomonadati</taxon>
        <taxon>Pseudomonadota</taxon>
        <taxon>Gammaproteobacteria</taxon>
        <taxon>Alteromonadales</taxon>
        <taxon>Pseudoalteromonadaceae</taxon>
        <taxon>Pseudoalteromonas</taxon>
    </lineage>
</organism>
<sequence>MLTNKITSYLLGIALFLLPCAVAQAARIAIVIDDIGYHQRDMDLLNLPGTLTYSILPHTPYSQRFAFKASQQGKELLLHVPMESTNDKLLGPGGLTSDMGRLELQSTLGHALASLPQVKGVNNHMGSRLTQETEPMRWTMEILKKRGLFFLDSRTTVQTQAQHVANLVGVMNISRNVFLDNDLNEEAMLVQLEELKRIATQNQFAVAIAHPYPETQSFLMAQLPLLSAQGFELVPVSQLVENKYIQLADKAPETPNTVSHLTVTP</sequence>
<name>A0A975DIL1_9GAMM</name>
<dbReference type="InterPro" id="IPR011330">
    <property type="entry name" value="Glyco_hydro/deAcase_b/a-brl"/>
</dbReference>
<reference evidence="2" key="1">
    <citation type="submission" date="2021-03" db="EMBL/GenBank/DDBJ databases">
        <title>Complete Genome of Pseudoalteromonas xiamenensis STKMTI.2, a new potential marine bacterium producing anti-Vibrio compounds.</title>
        <authorList>
            <person name="Handayani D.P."/>
            <person name="Isnansetyo A."/>
            <person name="Istiqomah I."/>
            <person name="Jumina J."/>
        </authorList>
    </citation>
    <scope>NUCLEOTIDE SEQUENCE</scope>
    <source>
        <strain evidence="2">STKMTI.2</strain>
    </source>
</reference>
<dbReference type="GO" id="GO:0005975">
    <property type="term" value="P:carbohydrate metabolic process"/>
    <property type="evidence" value="ECO:0007669"/>
    <property type="project" value="InterPro"/>
</dbReference>
<dbReference type="Proteomes" id="UP000664904">
    <property type="component" value="Chromosome"/>
</dbReference>
<dbReference type="PANTHER" id="PTHR30105">
    <property type="entry name" value="UNCHARACTERIZED YIBQ-RELATED"/>
    <property type="match status" value="1"/>
</dbReference>
<dbReference type="Pfam" id="PF04748">
    <property type="entry name" value="Polysacc_deac_2"/>
    <property type="match status" value="1"/>
</dbReference>
<evidence type="ECO:0000313" key="2">
    <source>
        <dbReference type="EMBL" id="QTH72453.1"/>
    </source>
</evidence>
<feature type="chain" id="PRO_5037929911" evidence="1">
    <location>
        <begin position="26"/>
        <end position="265"/>
    </location>
</feature>
<dbReference type="PANTHER" id="PTHR30105:SF2">
    <property type="entry name" value="DIVERGENT POLYSACCHARIDE DEACETYLASE SUPERFAMILY"/>
    <property type="match status" value="1"/>
</dbReference>
<keyword evidence="1" id="KW-0732">Signal</keyword>
<dbReference type="Gene3D" id="3.20.20.370">
    <property type="entry name" value="Glycoside hydrolase/deacetylase"/>
    <property type="match status" value="1"/>
</dbReference>
<keyword evidence="3" id="KW-1185">Reference proteome</keyword>
<dbReference type="AlphaFoldDB" id="A0A975DIL1"/>
<dbReference type="InterPro" id="IPR006837">
    <property type="entry name" value="Divergent_DAC"/>
</dbReference>
<dbReference type="CDD" id="cd10936">
    <property type="entry name" value="CE4_DAC2"/>
    <property type="match status" value="1"/>
</dbReference>
<protein>
    <submittedName>
        <fullName evidence="2">Divergent polysaccharide deacetylase family protein</fullName>
    </submittedName>
</protein>
<dbReference type="EMBL" id="CP072133">
    <property type="protein sequence ID" value="QTH72453.1"/>
    <property type="molecule type" value="Genomic_DNA"/>
</dbReference>
<feature type="signal peptide" evidence="1">
    <location>
        <begin position="1"/>
        <end position="25"/>
    </location>
</feature>
<dbReference type="RefSeq" id="WP_208844077.1">
    <property type="nucleotide sequence ID" value="NZ_CP072133.1"/>
</dbReference>
<evidence type="ECO:0000256" key="1">
    <source>
        <dbReference type="SAM" id="SignalP"/>
    </source>
</evidence>
<dbReference type="SUPFAM" id="SSF88713">
    <property type="entry name" value="Glycoside hydrolase/deacetylase"/>
    <property type="match status" value="1"/>
</dbReference>
<dbReference type="KEGG" id="pxi:J5O05_06405"/>